<dbReference type="SUPFAM" id="SSF54637">
    <property type="entry name" value="Thioesterase/thiol ester dehydrase-isomerase"/>
    <property type="match status" value="1"/>
</dbReference>
<gene>
    <name evidence="5" type="ORF">LEP1GSC199_0870</name>
</gene>
<comment type="caution">
    <text evidence="5">The sequence shown here is derived from an EMBL/GenBank/DDBJ whole genome shotgun (WGS) entry which is preliminary data.</text>
</comment>
<dbReference type="PANTHER" id="PTHR11049:SF31">
    <property type="entry name" value="HOTDOG ACOT-TYPE DOMAIN-CONTAINING PROTEIN"/>
    <property type="match status" value="1"/>
</dbReference>
<evidence type="ECO:0000256" key="1">
    <source>
        <dbReference type="ARBA" id="ARBA00010458"/>
    </source>
</evidence>
<dbReference type="GO" id="GO:0005829">
    <property type="term" value="C:cytosol"/>
    <property type="evidence" value="ECO:0007669"/>
    <property type="project" value="TreeGrafter"/>
</dbReference>
<evidence type="ECO:0000313" key="5">
    <source>
        <dbReference type="EMBL" id="EMY68218.1"/>
    </source>
</evidence>
<dbReference type="STRING" id="1218591.LEP1GSC199_0870"/>
<dbReference type="AlphaFoldDB" id="N1VZL2"/>
<keyword evidence="2 3" id="KW-0378">Hydrolase</keyword>
<organism evidence="5 6">
    <name type="scientific">Leptospira vanthielii serovar Holland str. Waz Holland = ATCC 700522</name>
    <dbReference type="NCBI Taxonomy" id="1218591"/>
    <lineage>
        <taxon>Bacteria</taxon>
        <taxon>Pseudomonadati</taxon>
        <taxon>Spirochaetota</taxon>
        <taxon>Spirochaetia</taxon>
        <taxon>Leptospirales</taxon>
        <taxon>Leptospiraceae</taxon>
        <taxon>Leptospira</taxon>
    </lineage>
</organism>
<dbReference type="InterPro" id="IPR040170">
    <property type="entry name" value="Cytosol_ACT"/>
</dbReference>
<dbReference type="CDD" id="cd03442">
    <property type="entry name" value="BFIT_BACH"/>
    <property type="match status" value="1"/>
</dbReference>
<dbReference type="Gene3D" id="3.10.129.10">
    <property type="entry name" value="Hotdog Thioesterase"/>
    <property type="match status" value="1"/>
</dbReference>
<evidence type="ECO:0000256" key="2">
    <source>
        <dbReference type="ARBA" id="ARBA00022801"/>
    </source>
</evidence>
<name>N1VZL2_9LEPT</name>
<dbReference type="PROSITE" id="PS51770">
    <property type="entry name" value="HOTDOG_ACOT"/>
    <property type="match status" value="1"/>
</dbReference>
<dbReference type="Pfam" id="PF03061">
    <property type="entry name" value="4HBT"/>
    <property type="match status" value="1"/>
</dbReference>
<dbReference type="GO" id="GO:0009062">
    <property type="term" value="P:fatty acid catabolic process"/>
    <property type="evidence" value="ECO:0007669"/>
    <property type="project" value="TreeGrafter"/>
</dbReference>
<dbReference type="InterPro" id="IPR033120">
    <property type="entry name" value="HOTDOG_ACOT"/>
</dbReference>
<dbReference type="GO" id="GO:0006637">
    <property type="term" value="P:acyl-CoA metabolic process"/>
    <property type="evidence" value="ECO:0007669"/>
    <property type="project" value="TreeGrafter"/>
</dbReference>
<evidence type="ECO:0000256" key="3">
    <source>
        <dbReference type="PROSITE-ProRule" id="PRU01106"/>
    </source>
</evidence>
<feature type="domain" description="HotDog ACOT-type" evidence="4">
    <location>
        <begin position="34"/>
        <end position="147"/>
    </location>
</feature>
<proteinExistence type="inferred from homology"/>
<dbReference type="InterPro" id="IPR006683">
    <property type="entry name" value="Thioestr_dom"/>
</dbReference>
<dbReference type="InterPro" id="IPR029069">
    <property type="entry name" value="HotDog_dom_sf"/>
</dbReference>
<protein>
    <submittedName>
        <fullName evidence="5">Thioesterase family protein</fullName>
    </submittedName>
</protein>
<dbReference type="Proteomes" id="UP000012227">
    <property type="component" value="Unassembled WGS sequence"/>
</dbReference>
<sequence length="161" mass="18271">MHKSEIFSLGFLVSNKSKTYFLVFMVETIQNKLRDMELVTQHLVQPDDLNYHNNLFGGKMLSWIDEGMAMYVMNKIRYTNIVTMSMDNVVFRSPARAGDIIQIYGKIVKYGKSSVTSRTLAITNNPQTGKMSAVIESDITYVCLGDNGKPTAYFRNFTPTT</sequence>
<comment type="similarity">
    <text evidence="1">Belongs to the acyl coenzyme A hydrolase family.</text>
</comment>
<reference evidence="5 6" key="1">
    <citation type="submission" date="2013-03" db="EMBL/GenBank/DDBJ databases">
        <authorList>
            <person name="Harkins D.M."/>
            <person name="Durkin A.S."/>
            <person name="Brinkac L.M."/>
            <person name="Haft D.H."/>
            <person name="Selengut J.D."/>
            <person name="Sanka R."/>
            <person name="DePew J."/>
            <person name="Purushe J."/>
            <person name="Galloway R.L."/>
            <person name="Vinetz J.M."/>
            <person name="Sutton G.G."/>
            <person name="Nierman W.C."/>
            <person name="Fouts D.E."/>
        </authorList>
    </citation>
    <scope>NUCLEOTIDE SEQUENCE [LARGE SCALE GENOMIC DNA]</scope>
    <source>
        <strain evidence="5 6">Waz Holland</strain>
    </source>
</reference>
<evidence type="ECO:0000259" key="4">
    <source>
        <dbReference type="PROSITE" id="PS51770"/>
    </source>
</evidence>
<accession>N1VZL2</accession>
<dbReference type="PANTHER" id="PTHR11049">
    <property type="entry name" value="ACYL COENZYME A THIOESTER HYDROLASE"/>
    <property type="match status" value="1"/>
</dbReference>
<dbReference type="GO" id="GO:0052816">
    <property type="term" value="F:long-chain fatty acyl-CoA hydrolase activity"/>
    <property type="evidence" value="ECO:0007669"/>
    <property type="project" value="TreeGrafter"/>
</dbReference>
<evidence type="ECO:0000313" key="6">
    <source>
        <dbReference type="Proteomes" id="UP000012227"/>
    </source>
</evidence>
<dbReference type="EMBL" id="AOGY02000072">
    <property type="protein sequence ID" value="EMY68218.1"/>
    <property type="molecule type" value="Genomic_DNA"/>
</dbReference>